<dbReference type="Proteomes" id="UP000002051">
    <property type="component" value="Chromosome 4"/>
</dbReference>
<accession>A0A072USU4</accession>
<evidence type="ECO:0000313" key="2">
    <source>
        <dbReference type="EnsemblPlants" id="KEH32732"/>
    </source>
</evidence>
<evidence type="ECO:0000313" key="1">
    <source>
        <dbReference type="EMBL" id="KEH32732.1"/>
    </source>
</evidence>
<keyword evidence="3" id="KW-1185">Reference proteome</keyword>
<organism evidence="1 3">
    <name type="scientific">Medicago truncatula</name>
    <name type="common">Barrel medic</name>
    <name type="synonym">Medicago tribuloides</name>
    <dbReference type="NCBI Taxonomy" id="3880"/>
    <lineage>
        <taxon>Eukaryota</taxon>
        <taxon>Viridiplantae</taxon>
        <taxon>Streptophyta</taxon>
        <taxon>Embryophyta</taxon>
        <taxon>Tracheophyta</taxon>
        <taxon>Spermatophyta</taxon>
        <taxon>Magnoliopsida</taxon>
        <taxon>eudicotyledons</taxon>
        <taxon>Gunneridae</taxon>
        <taxon>Pentapetalae</taxon>
        <taxon>rosids</taxon>
        <taxon>fabids</taxon>
        <taxon>Fabales</taxon>
        <taxon>Fabaceae</taxon>
        <taxon>Papilionoideae</taxon>
        <taxon>50 kb inversion clade</taxon>
        <taxon>NPAAA clade</taxon>
        <taxon>Hologalegina</taxon>
        <taxon>IRL clade</taxon>
        <taxon>Trifolieae</taxon>
        <taxon>Medicago</taxon>
    </lineage>
</organism>
<dbReference type="AlphaFoldDB" id="A0A072USU4"/>
<reference evidence="2" key="3">
    <citation type="submission" date="2015-04" db="UniProtKB">
        <authorList>
            <consortium name="EnsemblPlants"/>
        </authorList>
    </citation>
    <scope>IDENTIFICATION</scope>
    <source>
        <strain evidence="2">cv. Jemalong A17</strain>
    </source>
</reference>
<dbReference type="HOGENOM" id="CLU_2907477_0_0_1"/>
<reference evidence="1 3" key="1">
    <citation type="journal article" date="2011" name="Nature">
        <title>The Medicago genome provides insight into the evolution of rhizobial symbioses.</title>
        <authorList>
            <person name="Young N.D."/>
            <person name="Debelle F."/>
            <person name="Oldroyd G.E."/>
            <person name="Geurts R."/>
            <person name="Cannon S.B."/>
            <person name="Udvardi M.K."/>
            <person name="Benedito V.A."/>
            <person name="Mayer K.F."/>
            <person name="Gouzy J."/>
            <person name="Schoof H."/>
            <person name="Van de Peer Y."/>
            <person name="Proost S."/>
            <person name="Cook D.R."/>
            <person name="Meyers B.C."/>
            <person name="Spannagl M."/>
            <person name="Cheung F."/>
            <person name="De Mita S."/>
            <person name="Krishnakumar V."/>
            <person name="Gundlach H."/>
            <person name="Zhou S."/>
            <person name="Mudge J."/>
            <person name="Bharti A.K."/>
            <person name="Murray J.D."/>
            <person name="Naoumkina M.A."/>
            <person name="Rosen B."/>
            <person name="Silverstein K.A."/>
            <person name="Tang H."/>
            <person name="Rombauts S."/>
            <person name="Zhao P.X."/>
            <person name="Zhou P."/>
            <person name="Barbe V."/>
            <person name="Bardou P."/>
            <person name="Bechner M."/>
            <person name="Bellec A."/>
            <person name="Berger A."/>
            <person name="Berges H."/>
            <person name="Bidwell S."/>
            <person name="Bisseling T."/>
            <person name="Choisne N."/>
            <person name="Couloux A."/>
            <person name="Denny R."/>
            <person name="Deshpande S."/>
            <person name="Dai X."/>
            <person name="Doyle J.J."/>
            <person name="Dudez A.M."/>
            <person name="Farmer A.D."/>
            <person name="Fouteau S."/>
            <person name="Franken C."/>
            <person name="Gibelin C."/>
            <person name="Gish J."/>
            <person name="Goldstein S."/>
            <person name="Gonzalez A.J."/>
            <person name="Green P.J."/>
            <person name="Hallab A."/>
            <person name="Hartog M."/>
            <person name="Hua A."/>
            <person name="Humphray S.J."/>
            <person name="Jeong D.H."/>
            <person name="Jing Y."/>
            <person name="Jocker A."/>
            <person name="Kenton S.M."/>
            <person name="Kim D.J."/>
            <person name="Klee K."/>
            <person name="Lai H."/>
            <person name="Lang C."/>
            <person name="Lin S."/>
            <person name="Macmil S.L."/>
            <person name="Magdelenat G."/>
            <person name="Matthews L."/>
            <person name="McCorrison J."/>
            <person name="Monaghan E.L."/>
            <person name="Mun J.H."/>
            <person name="Najar F.Z."/>
            <person name="Nicholson C."/>
            <person name="Noirot C."/>
            <person name="O'Bleness M."/>
            <person name="Paule C.R."/>
            <person name="Poulain J."/>
            <person name="Prion F."/>
            <person name="Qin B."/>
            <person name="Qu C."/>
            <person name="Retzel E.F."/>
            <person name="Riddle C."/>
            <person name="Sallet E."/>
            <person name="Samain S."/>
            <person name="Samson N."/>
            <person name="Sanders I."/>
            <person name="Saurat O."/>
            <person name="Scarpelli C."/>
            <person name="Schiex T."/>
            <person name="Segurens B."/>
            <person name="Severin A.J."/>
            <person name="Sherrier D.J."/>
            <person name="Shi R."/>
            <person name="Sims S."/>
            <person name="Singer S.R."/>
            <person name="Sinharoy S."/>
            <person name="Sterck L."/>
            <person name="Viollet A."/>
            <person name="Wang B.B."/>
            <person name="Wang K."/>
            <person name="Wang M."/>
            <person name="Wang X."/>
            <person name="Warfsmann J."/>
            <person name="Weissenbach J."/>
            <person name="White D.D."/>
            <person name="White J.D."/>
            <person name="Wiley G.B."/>
            <person name="Wincker P."/>
            <person name="Xing Y."/>
            <person name="Yang L."/>
            <person name="Yao Z."/>
            <person name="Ying F."/>
            <person name="Zhai J."/>
            <person name="Zhou L."/>
            <person name="Zuber A."/>
            <person name="Denarie J."/>
            <person name="Dixon R.A."/>
            <person name="May G.D."/>
            <person name="Schwartz D.C."/>
            <person name="Rogers J."/>
            <person name="Quetier F."/>
            <person name="Town C.D."/>
            <person name="Roe B.A."/>
        </authorList>
    </citation>
    <scope>NUCLEOTIDE SEQUENCE [LARGE SCALE GENOMIC DNA]</scope>
    <source>
        <strain evidence="1">A17</strain>
        <strain evidence="2 3">cv. Jemalong A17</strain>
    </source>
</reference>
<protein>
    <recommendedName>
        <fullName evidence="4">Reverse transcriptase domain-containing protein</fullName>
    </recommendedName>
</protein>
<evidence type="ECO:0000313" key="3">
    <source>
        <dbReference type="Proteomes" id="UP000002051"/>
    </source>
</evidence>
<proteinExistence type="predicted"/>
<sequence length="62" mass="7427">MECLIMKDFQKAYDSISWRLLHYMLRWFGFSDRCFSALVNGCLAIQMNIKKDLKHEDPLAHF</sequence>
<reference evidence="1 3" key="2">
    <citation type="journal article" date="2014" name="BMC Genomics">
        <title>An improved genome release (version Mt4.0) for the model legume Medicago truncatula.</title>
        <authorList>
            <person name="Tang H."/>
            <person name="Krishnakumar V."/>
            <person name="Bidwell S."/>
            <person name="Rosen B."/>
            <person name="Chan A."/>
            <person name="Zhou S."/>
            <person name="Gentzbittel L."/>
            <person name="Childs K.L."/>
            <person name="Yandell M."/>
            <person name="Gundlach H."/>
            <person name="Mayer K.F."/>
            <person name="Schwartz D.C."/>
            <person name="Town C.D."/>
        </authorList>
    </citation>
    <scope>GENOME REANNOTATION</scope>
    <source>
        <strain evidence="1">A17</strain>
        <strain evidence="2 3">cv. Jemalong A17</strain>
    </source>
</reference>
<dbReference type="EMBL" id="CM001220">
    <property type="protein sequence ID" value="KEH32732.1"/>
    <property type="molecule type" value="Genomic_DNA"/>
</dbReference>
<evidence type="ECO:0008006" key="4">
    <source>
        <dbReference type="Google" id="ProtNLM"/>
    </source>
</evidence>
<gene>
    <name evidence="1" type="ordered locus">MTR_4g134480</name>
</gene>
<dbReference type="EnsemblPlants" id="KEH32732">
    <property type="protein sequence ID" value="KEH32732"/>
    <property type="gene ID" value="MTR_4g134480"/>
</dbReference>
<name>A0A072USU4_MEDTR</name>